<accession>A0A382BXX3</accession>
<evidence type="ECO:0000313" key="1">
    <source>
        <dbReference type="EMBL" id="SVB18464.1"/>
    </source>
</evidence>
<gene>
    <name evidence="1" type="ORF">METZ01_LOCUS171318</name>
</gene>
<dbReference type="EMBL" id="UINC01031819">
    <property type="protein sequence ID" value="SVB18464.1"/>
    <property type="molecule type" value="Genomic_DNA"/>
</dbReference>
<proteinExistence type="predicted"/>
<organism evidence="1">
    <name type="scientific">marine metagenome</name>
    <dbReference type="NCBI Taxonomy" id="408172"/>
    <lineage>
        <taxon>unclassified sequences</taxon>
        <taxon>metagenomes</taxon>
        <taxon>ecological metagenomes</taxon>
    </lineage>
</organism>
<reference evidence="1" key="1">
    <citation type="submission" date="2018-05" db="EMBL/GenBank/DDBJ databases">
        <authorList>
            <person name="Lanie J.A."/>
            <person name="Ng W.-L."/>
            <person name="Kazmierczak K.M."/>
            <person name="Andrzejewski T.M."/>
            <person name="Davidsen T.M."/>
            <person name="Wayne K.J."/>
            <person name="Tettelin H."/>
            <person name="Glass J.I."/>
            <person name="Rusch D."/>
            <person name="Podicherti R."/>
            <person name="Tsui H.-C.T."/>
            <person name="Winkler M.E."/>
        </authorList>
    </citation>
    <scope>NUCLEOTIDE SEQUENCE</scope>
</reference>
<name>A0A382BXX3_9ZZZZ</name>
<sequence>MNITILRTLSLPFVEKNNIEKCVQNKAGKIKS</sequence>
<feature type="non-terminal residue" evidence="1">
    <location>
        <position position="32"/>
    </location>
</feature>
<dbReference type="AlphaFoldDB" id="A0A382BXX3"/>
<protein>
    <submittedName>
        <fullName evidence="1">Uncharacterized protein</fullName>
    </submittedName>
</protein>